<keyword evidence="6 10" id="KW-1133">Transmembrane helix</keyword>
<evidence type="ECO:0000256" key="1">
    <source>
        <dbReference type="ARBA" id="ARBA00004141"/>
    </source>
</evidence>
<feature type="transmembrane region" description="Helical" evidence="10">
    <location>
        <begin position="150"/>
        <end position="169"/>
    </location>
</feature>
<evidence type="ECO:0000256" key="5">
    <source>
        <dbReference type="ARBA" id="ARBA00022958"/>
    </source>
</evidence>
<dbReference type="EMBL" id="OY731405">
    <property type="protein sequence ID" value="CAJ1970727.1"/>
    <property type="molecule type" value="Genomic_DNA"/>
</dbReference>
<keyword evidence="3" id="KW-0633">Potassium transport</keyword>
<keyword evidence="2" id="KW-0813">Transport</keyword>
<evidence type="ECO:0000256" key="10">
    <source>
        <dbReference type="SAM" id="Phobius"/>
    </source>
</evidence>
<feature type="domain" description="Cation/H(+) antiporter central" evidence="12">
    <location>
        <begin position="476"/>
        <end position="598"/>
    </location>
</feature>
<dbReference type="GO" id="GO:0015297">
    <property type="term" value="F:antiporter activity"/>
    <property type="evidence" value="ECO:0007669"/>
    <property type="project" value="InterPro"/>
</dbReference>
<keyword evidence="4 10" id="KW-0812">Transmembrane</keyword>
<organism evidence="14 15">
    <name type="scientific">Sphenostylis stenocarpa</name>
    <dbReference type="NCBI Taxonomy" id="92480"/>
    <lineage>
        <taxon>Eukaryota</taxon>
        <taxon>Viridiplantae</taxon>
        <taxon>Streptophyta</taxon>
        <taxon>Embryophyta</taxon>
        <taxon>Tracheophyta</taxon>
        <taxon>Spermatophyta</taxon>
        <taxon>Magnoliopsida</taxon>
        <taxon>eudicotyledons</taxon>
        <taxon>Gunneridae</taxon>
        <taxon>Pentapetalae</taxon>
        <taxon>rosids</taxon>
        <taxon>fabids</taxon>
        <taxon>Fabales</taxon>
        <taxon>Fabaceae</taxon>
        <taxon>Papilionoideae</taxon>
        <taxon>50 kb inversion clade</taxon>
        <taxon>NPAAA clade</taxon>
        <taxon>indigoferoid/millettioid clade</taxon>
        <taxon>Phaseoleae</taxon>
        <taxon>Sphenostylis</taxon>
    </lineage>
</organism>
<evidence type="ECO:0000256" key="7">
    <source>
        <dbReference type="ARBA" id="ARBA00023065"/>
    </source>
</evidence>
<accession>A0AA86TJS5</accession>
<evidence type="ECO:0000313" key="15">
    <source>
        <dbReference type="Proteomes" id="UP001189624"/>
    </source>
</evidence>
<gene>
    <name evidence="14" type="ORF">AYBTSS11_LOCUS22713</name>
</gene>
<dbReference type="Pfam" id="PF23256">
    <property type="entry name" value="CHX17_2nd"/>
    <property type="match status" value="1"/>
</dbReference>
<feature type="domain" description="Cation/H+ exchanger transmembrane" evidence="11">
    <location>
        <begin position="44"/>
        <end position="410"/>
    </location>
</feature>
<evidence type="ECO:0000256" key="8">
    <source>
        <dbReference type="ARBA" id="ARBA00023136"/>
    </source>
</evidence>
<evidence type="ECO:0000256" key="6">
    <source>
        <dbReference type="ARBA" id="ARBA00022989"/>
    </source>
</evidence>
<keyword evidence="5" id="KW-0630">Potassium</keyword>
<dbReference type="GO" id="GO:0006813">
    <property type="term" value="P:potassium ion transport"/>
    <property type="evidence" value="ECO:0007669"/>
    <property type="project" value="UniProtKB-KW"/>
</dbReference>
<sequence>MFQKYTKGIFYGDNPLNYTLTVFTLQASLVCLSTAFLRFLLIPLGETSFIPQVLAGLLWGPSFLGKVANIRKWIFASKPFYSSEAISLFGTMIFLFLMGVKTDPSLVMRTGKKTWAIGLCCCLLPHVFSIPYVFILRHILSPETDVYKSLYVIAAFSSSISFQVTVSLLEDFKLLNSEVGRLAVSSSMVSGIVSAMWQSFILTRKQRNAHNIRGRGSPMMAISMIVMVLIILCILRPIMLWMIRKTPKGKPIKESYIVSIYVMVLGCSLFGEFIGRHYVFGPLILGLAVPEGPPLGSALVERLDTLISGLYMPMFFFAASARFKPDLVDFYSFKIVQPLAITSFFGKIVGTVLPSLYCDMPLTDGVSFGLIMSAQGITHLLHLQNLHYYHIIDDKSYAQMVIAMIWLTAASNPIVKYLYDPSKIYLSIAKRRTVEHSPTGVVLPLMACIHTEENTPPMINFLEMSNSTVESPIWFHVIHLLKLKGRAIPVLIDHQQNSRSIPLHSDVSNNIINAFKSYEQQKPDKVVVKVYTSISPYETMHDEICLQAAHKQACMLIVPFHRQFRRSGVIDLPNPIRTLNRHLLRTAPCSVGILVERGSLISNNALTSTSFYSVGVLFIEGPDDREALAYAMRMAEHPNVKVSVIRLTETRRKVRQFLNRDPDTEILHKFLVNYSQIKRHDYKEEVVRDSVEMIGIIRTFEGCYDLILVGRRHEGESSLFYGMTEWIDYPELGSVADMLVSSDSTFDGSVLVVQQQNKVGANFVHHDFHQENSVSTQERASMDVQPHKMVMPVV</sequence>
<dbReference type="Pfam" id="PF00999">
    <property type="entry name" value="Na_H_Exchanger"/>
    <property type="match status" value="1"/>
</dbReference>
<dbReference type="PANTHER" id="PTHR32468">
    <property type="entry name" value="CATION/H + ANTIPORTER"/>
    <property type="match status" value="1"/>
</dbReference>
<proteinExistence type="inferred from homology"/>
<evidence type="ECO:0000259" key="11">
    <source>
        <dbReference type="Pfam" id="PF00999"/>
    </source>
</evidence>
<dbReference type="AlphaFoldDB" id="A0AA86TJS5"/>
<evidence type="ECO:0008006" key="16">
    <source>
        <dbReference type="Google" id="ProtNLM"/>
    </source>
</evidence>
<keyword evidence="15" id="KW-1185">Reference proteome</keyword>
<feature type="transmembrane region" description="Helical" evidence="10">
    <location>
        <begin position="181"/>
        <end position="200"/>
    </location>
</feature>
<evidence type="ECO:0000256" key="4">
    <source>
        <dbReference type="ARBA" id="ARBA00022692"/>
    </source>
</evidence>
<dbReference type="InterPro" id="IPR057290">
    <property type="entry name" value="CHX17_C"/>
</dbReference>
<evidence type="ECO:0000256" key="2">
    <source>
        <dbReference type="ARBA" id="ARBA00022448"/>
    </source>
</evidence>
<dbReference type="PANTHER" id="PTHR32468:SF66">
    <property type="entry name" value="CATION_H+ EXCHANGER DOMAIN-CONTAINING PROTEIN"/>
    <property type="match status" value="1"/>
</dbReference>
<keyword evidence="8 10" id="KW-0472">Membrane</keyword>
<evidence type="ECO:0000259" key="12">
    <source>
        <dbReference type="Pfam" id="PF23256"/>
    </source>
</evidence>
<feature type="transmembrane region" description="Helical" evidence="10">
    <location>
        <begin position="220"/>
        <end position="243"/>
    </location>
</feature>
<reference evidence="14" key="1">
    <citation type="submission" date="2023-10" db="EMBL/GenBank/DDBJ databases">
        <authorList>
            <person name="Domelevo Entfellner J.-B."/>
        </authorList>
    </citation>
    <scope>NUCLEOTIDE SEQUENCE</scope>
</reference>
<dbReference type="Gramene" id="rna-AYBTSS11_LOCUS22713">
    <property type="protein sequence ID" value="CAJ1970727.1"/>
    <property type="gene ID" value="gene-AYBTSS11_LOCUS22713"/>
</dbReference>
<feature type="domain" description="Cation/H(+) antiporter C-terminal" evidence="13">
    <location>
        <begin position="613"/>
        <end position="756"/>
    </location>
</feature>
<dbReference type="GO" id="GO:0012505">
    <property type="term" value="C:endomembrane system"/>
    <property type="evidence" value="ECO:0007669"/>
    <property type="project" value="TreeGrafter"/>
</dbReference>
<dbReference type="Proteomes" id="UP001189624">
    <property type="component" value="Chromosome 8"/>
</dbReference>
<evidence type="ECO:0000256" key="9">
    <source>
        <dbReference type="ARBA" id="ARBA00038341"/>
    </source>
</evidence>
<feature type="transmembrane region" description="Helical" evidence="10">
    <location>
        <begin position="80"/>
        <end position="102"/>
    </location>
</feature>
<dbReference type="InterPro" id="IPR050794">
    <property type="entry name" value="CPA2_transporter"/>
</dbReference>
<dbReference type="Pfam" id="PF23259">
    <property type="entry name" value="CHX17_C"/>
    <property type="match status" value="1"/>
</dbReference>
<evidence type="ECO:0000313" key="14">
    <source>
        <dbReference type="EMBL" id="CAJ1970727.1"/>
    </source>
</evidence>
<feature type="transmembrane region" description="Helical" evidence="10">
    <location>
        <begin position="20"/>
        <end position="41"/>
    </location>
</feature>
<feature type="transmembrane region" description="Helical" evidence="10">
    <location>
        <begin position="114"/>
        <end position="135"/>
    </location>
</feature>
<keyword evidence="7" id="KW-0406">Ion transport</keyword>
<dbReference type="GO" id="GO:0006885">
    <property type="term" value="P:regulation of pH"/>
    <property type="evidence" value="ECO:0007669"/>
    <property type="project" value="TreeGrafter"/>
</dbReference>
<dbReference type="GO" id="GO:0016020">
    <property type="term" value="C:membrane"/>
    <property type="evidence" value="ECO:0007669"/>
    <property type="project" value="UniProtKB-SubCell"/>
</dbReference>
<evidence type="ECO:0000256" key="3">
    <source>
        <dbReference type="ARBA" id="ARBA00022538"/>
    </source>
</evidence>
<dbReference type="InterPro" id="IPR006153">
    <property type="entry name" value="Cation/H_exchanger_TM"/>
</dbReference>
<comment type="subcellular location">
    <subcellularLocation>
        <location evidence="1">Membrane</location>
        <topology evidence="1">Multi-pass membrane protein</topology>
    </subcellularLocation>
</comment>
<comment type="similarity">
    <text evidence="9">Belongs to the monovalent cation:proton antiporter 2 (CPA2) transporter (TC 2.A.37) family. CHX (TC 2.A.37.4) subfamily.</text>
</comment>
<dbReference type="InterPro" id="IPR057291">
    <property type="entry name" value="CHX17_2nd"/>
</dbReference>
<protein>
    <recommendedName>
        <fullName evidence="16">Cation/H+ exchanger domain-containing protein</fullName>
    </recommendedName>
</protein>
<dbReference type="Gene3D" id="3.40.50.12370">
    <property type="match status" value="1"/>
</dbReference>
<name>A0AA86TJS5_9FABA</name>
<dbReference type="InterPro" id="IPR038770">
    <property type="entry name" value="Na+/solute_symporter_sf"/>
</dbReference>
<evidence type="ECO:0000259" key="13">
    <source>
        <dbReference type="Pfam" id="PF23259"/>
    </source>
</evidence>
<dbReference type="Gene3D" id="1.20.1530.20">
    <property type="match status" value="1"/>
</dbReference>
<dbReference type="GO" id="GO:1902600">
    <property type="term" value="P:proton transmembrane transport"/>
    <property type="evidence" value="ECO:0007669"/>
    <property type="project" value="InterPro"/>
</dbReference>